<keyword evidence="1" id="KW-0812">Transmembrane</keyword>
<feature type="transmembrane region" description="Helical" evidence="1">
    <location>
        <begin position="24"/>
        <end position="42"/>
    </location>
</feature>
<dbReference type="Proteomes" id="UP001054837">
    <property type="component" value="Unassembled WGS sequence"/>
</dbReference>
<keyword evidence="1" id="KW-1133">Transmembrane helix</keyword>
<accession>A0AAV4SHR1</accession>
<name>A0AAV4SHR1_9ARAC</name>
<dbReference type="AlphaFoldDB" id="A0AAV4SHR1"/>
<keyword evidence="1" id="KW-0472">Membrane</keyword>
<reference evidence="2 3" key="1">
    <citation type="submission" date="2021-06" db="EMBL/GenBank/DDBJ databases">
        <title>Caerostris darwini draft genome.</title>
        <authorList>
            <person name="Kono N."/>
            <person name="Arakawa K."/>
        </authorList>
    </citation>
    <scope>NUCLEOTIDE SEQUENCE [LARGE SCALE GENOMIC DNA]</scope>
</reference>
<gene>
    <name evidence="2" type="ORF">CDAR_594141</name>
</gene>
<keyword evidence="3" id="KW-1185">Reference proteome</keyword>
<evidence type="ECO:0000313" key="3">
    <source>
        <dbReference type="Proteomes" id="UP001054837"/>
    </source>
</evidence>
<evidence type="ECO:0000313" key="2">
    <source>
        <dbReference type="EMBL" id="GIY32336.1"/>
    </source>
</evidence>
<sequence length="70" mass="7877">MKYNQTLLEPACRIQDDPYPFDDFAPTLAQCFFIVITGYLVAKFQLLSAADLRGVNAFITYIGMPGIIQQ</sequence>
<organism evidence="2 3">
    <name type="scientific">Caerostris darwini</name>
    <dbReference type="NCBI Taxonomy" id="1538125"/>
    <lineage>
        <taxon>Eukaryota</taxon>
        <taxon>Metazoa</taxon>
        <taxon>Ecdysozoa</taxon>
        <taxon>Arthropoda</taxon>
        <taxon>Chelicerata</taxon>
        <taxon>Arachnida</taxon>
        <taxon>Araneae</taxon>
        <taxon>Araneomorphae</taxon>
        <taxon>Entelegynae</taxon>
        <taxon>Araneoidea</taxon>
        <taxon>Araneidae</taxon>
        <taxon>Caerostris</taxon>
    </lineage>
</organism>
<dbReference type="EMBL" id="BPLQ01007771">
    <property type="protein sequence ID" value="GIY32336.1"/>
    <property type="molecule type" value="Genomic_DNA"/>
</dbReference>
<proteinExistence type="predicted"/>
<evidence type="ECO:0000256" key="1">
    <source>
        <dbReference type="SAM" id="Phobius"/>
    </source>
</evidence>
<comment type="caution">
    <text evidence="2">The sequence shown here is derived from an EMBL/GenBank/DDBJ whole genome shotgun (WGS) entry which is preliminary data.</text>
</comment>
<protein>
    <submittedName>
        <fullName evidence="2">Uncharacterized protein</fullName>
    </submittedName>
</protein>